<feature type="domain" description="Chitin-binding type-2" evidence="8">
    <location>
        <begin position="87"/>
        <end position="146"/>
    </location>
</feature>
<dbReference type="PROSITE" id="PS50940">
    <property type="entry name" value="CHIT_BIND_II"/>
    <property type="match status" value="3"/>
</dbReference>
<keyword evidence="5" id="KW-0325">Glycoprotein</keyword>
<dbReference type="Pfam" id="PF01607">
    <property type="entry name" value="CBM_14"/>
    <property type="match status" value="3"/>
</dbReference>
<dbReference type="AlphaFoldDB" id="A0A7R8UGR8"/>
<dbReference type="PANTHER" id="PTHR23301">
    <property type="entry name" value="CHITIN BINDING PERITROPHIN-A"/>
    <property type="match status" value="1"/>
</dbReference>
<dbReference type="Gene3D" id="2.170.140.10">
    <property type="entry name" value="Chitin binding domain"/>
    <property type="match status" value="3"/>
</dbReference>
<keyword evidence="1" id="KW-0147">Chitin-binding</keyword>
<dbReference type="SUPFAM" id="SSF57625">
    <property type="entry name" value="Invertebrate chitin-binding proteins"/>
    <property type="match status" value="4"/>
</dbReference>
<keyword evidence="3" id="KW-0677">Repeat</keyword>
<feature type="domain" description="Chitin-binding type-2" evidence="8">
    <location>
        <begin position="190"/>
        <end position="251"/>
    </location>
</feature>
<dbReference type="InParanoid" id="A0A7R8UGR8"/>
<keyword evidence="2 7" id="KW-0732">Signal</keyword>
<reference evidence="9 10" key="1">
    <citation type="submission" date="2020-11" db="EMBL/GenBank/DDBJ databases">
        <authorList>
            <person name="Wallbank WR R."/>
            <person name="Pardo Diaz C."/>
            <person name="Kozak K."/>
            <person name="Martin S."/>
            <person name="Jiggins C."/>
            <person name="Moest M."/>
            <person name="Warren A I."/>
            <person name="Generalovic N T."/>
            <person name="Byers J.R.P. K."/>
            <person name="Montejo-Kovacevich G."/>
            <person name="Yen C E."/>
        </authorList>
    </citation>
    <scope>NUCLEOTIDE SEQUENCE [LARGE SCALE GENOMIC DNA]</scope>
</reference>
<organism evidence="9 10">
    <name type="scientific">Hermetia illucens</name>
    <name type="common">Black soldier fly</name>
    <dbReference type="NCBI Taxonomy" id="343691"/>
    <lineage>
        <taxon>Eukaryota</taxon>
        <taxon>Metazoa</taxon>
        <taxon>Ecdysozoa</taxon>
        <taxon>Arthropoda</taxon>
        <taxon>Hexapoda</taxon>
        <taxon>Insecta</taxon>
        <taxon>Pterygota</taxon>
        <taxon>Neoptera</taxon>
        <taxon>Endopterygota</taxon>
        <taxon>Diptera</taxon>
        <taxon>Brachycera</taxon>
        <taxon>Stratiomyomorpha</taxon>
        <taxon>Stratiomyidae</taxon>
        <taxon>Hermetiinae</taxon>
        <taxon>Hermetia</taxon>
    </lineage>
</organism>
<evidence type="ECO:0000256" key="2">
    <source>
        <dbReference type="ARBA" id="ARBA00022729"/>
    </source>
</evidence>
<feature type="signal peptide" evidence="7">
    <location>
        <begin position="1"/>
        <end position="29"/>
    </location>
</feature>
<evidence type="ECO:0000259" key="8">
    <source>
        <dbReference type="PROSITE" id="PS50940"/>
    </source>
</evidence>
<dbReference type="FunCoup" id="A0A7R8UGR8">
    <property type="interactions" value="19"/>
</dbReference>
<sequence>MYMRSTQQEVVVQGLLLLCLILAITRTYAVDDGTGADTDNPGADVTEGGDEQNGGGAGGDDNQTGGSETGGGETGGADEGSTTSDYTTECSQLGAYARFKYDDDCKQYVECQVDGTGKLTPCPLGLAYDPDTESCTWTSDVDGCKPGESDSNTADDCPSDASCTGTEILDPMRKICTQPGTIVCEKGESMPKCSLIDTYKGHFIADKEDCASYYYCSDDEKRYKGSCTEGYYFDPARQMCVYKSSLAQCKPIKTSSSSTSTPTAIDWDTVCNGVKSKFIPDPRLCNAYIYCNGDGTPRQDFCPTGTYFNNGSCTKTKPSSCTCESFLTSDATKKYEEYAPDTDKSKYYLCKNGDRILEDCGANSHYDLKTQSCTF</sequence>
<dbReference type="EMBL" id="LR899010">
    <property type="protein sequence ID" value="CAD7080593.1"/>
    <property type="molecule type" value="Genomic_DNA"/>
</dbReference>
<feature type="chain" id="PRO_5031169830" description="Chitin-binding type-2 domain-containing protein" evidence="7">
    <location>
        <begin position="30"/>
        <end position="375"/>
    </location>
</feature>
<evidence type="ECO:0000313" key="9">
    <source>
        <dbReference type="EMBL" id="CAD7080593.1"/>
    </source>
</evidence>
<dbReference type="PANTHER" id="PTHR23301:SF0">
    <property type="entry name" value="CHITIN-BINDING TYPE-2 DOMAIN-CONTAINING PROTEIN-RELATED"/>
    <property type="match status" value="1"/>
</dbReference>
<feature type="domain" description="Chitin-binding type-2" evidence="8">
    <location>
        <begin position="268"/>
        <end position="322"/>
    </location>
</feature>
<accession>A0A7R8UGR8</accession>
<evidence type="ECO:0000256" key="5">
    <source>
        <dbReference type="ARBA" id="ARBA00023180"/>
    </source>
</evidence>
<proteinExistence type="predicted"/>
<evidence type="ECO:0000256" key="3">
    <source>
        <dbReference type="ARBA" id="ARBA00022737"/>
    </source>
</evidence>
<gene>
    <name evidence="9" type="ORF">HERILL_LOCUS3739</name>
</gene>
<evidence type="ECO:0000256" key="4">
    <source>
        <dbReference type="ARBA" id="ARBA00023157"/>
    </source>
</evidence>
<dbReference type="GO" id="GO:0005576">
    <property type="term" value="C:extracellular region"/>
    <property type="evidence" value="ECO:0007669"/>
    <property type="project" value="InterPro"/>
</dbReference>
<dbReference type="SMART" id="SM00494">
    <property type="entry name" value="ChtBD2"/>
    <property type="match status" value="3"/>
</dbReference>
<dbReference type="InterPro" id="IPR051940">
    <property type="entry name" value="Chitin_bind-dev_reg"/>
</dbReference>
<evidence type="ECO:0000256" key="1">
    <source>
        <dbReference type="ARBA" id="ARBA00022669"/>
    </source>
</evidence>
<protein>
    <recommendedName>
        <fullName evidence="8">Chitin-binding type-2 domain-containing protein</fullName>
    </recommendedName>
</protein>
<dbReference type="Proteomes" id="UP000594454">
    <property type="component" value="Chromosome 2"/>
</dbReference>
<keyword evidence="4" id="KW-1015">Disulfide bond</keyword>
<evidence type="ECO:0000256" key="7">
    <source>
        <dbReference type="SAM" id="SignalP"/>
    </source>
</evidence>
<dbReference type="InterPro" id="IPR002557">
    <property type="entry name" value="Chitin-bd_dom"/>
</dbReference>
<name>A0A7R8UGR8_HERIL</name>
<dbReference type="InterPro" id="IPR036508">
    <property type="entry name" value="Chitin-bd_dom_sf"/>
</dbReference>
<evidence type="ECO:0000313" key="10">
    <source>
        <dbReference type="Proteomes" id="UP000594454"/>
    </source>
</evidence>
<evidence type="ECO:0000256" key="6">
    <source>
        <dbReference type="SAM" id="MobiDB-lite"/>
    </source>
</evidence>
<keyword evidence="10" id="KW-1185">Reference proteome</keyword>
<feature type="compositionally biased region" description="Gly residues" evidence="6">
    <location>
        <begin position="67"/>
        <end position="78"/>
    </location>
</feature>
<dbReference type="GO" id="GO:0008061">
    <property type="term" value="F:chitin binding"/>
    <property type="evidence" value="ECO:0007669"/>
    <property type="project" value="UniProtKB-KW"/>
</dbReference>
<dbReference type="OrthoDB" id="6020543at2759"/>
<feature type="region of interest" description="Disordered" evidence="6">
    <location>
        <begin position="31"/>
        <end position="85"/>
    </location>
</feature>